<dbReference type="GO" id="GO:0048167">
    <property type="term" value="P:regulation of synaptic plasticity"/>
    <property type="evidence" value="ECO:0007669"/>
    <property type="project" value="TreeGrafter"/>
</dbReference>
<dbReference type="InterPro" id="IPR017455">
    <property type="entry name" value="Znf_FYVE-rel"/>
</dbReference>
<evidence type="ECO:0000259" key="7">
    <source>
        <dbReference type="PROSITE" id="PS50178"/>
    </source>
</evidence>
<dbReference type="GO" id="GO:0006886">
    <property type="term" value="P:intracellular protein transport"/>
    <property type="evidence" value="ECO:0007669"/>
    <property type="project" value="InterPro"/>
</dbReference>
<dbReference type="GO" id="GO:0008270">
    <property type="term" value="F:zinc ion binding"/>
    <property type="evidence" value="ECO:0007669"/>
    <property type="project" value="UniProtKB-KW"/>
</dbReference>
<keyword evidence="3 5" id="KW-0863">Zinc-finger</keyword>
<evidence type="ECO:0000256" key="3">
    <source>
        <dbReference type="ARBA" id="ARBA00022771"/>
    </source>
</evidence>
<gene>
    <name evidence="9" type="ORF">ANANG_G00014970</name>
</gene>
<dbReference type="GO" id="GO:0050806">
    <property type="term" value="P:positive regulation of synaptic transmission"/>
    <property type="evidence" value="ECO:0007669"/>
    <property type="project" value="TreeGrafter"/>
</dbReference>
<evidence type="ECO:0000259" key="8">
    <source>
        <dbReference type="PROSITE" id="PS50916"/>
    </source>
</evidence>
<dbReference type="GO" id="GO:0048791">
    <property type="term" value="P:calcium ion-regulated exocytosis of neurotransmitter"/>
    <property type="evidence" value="ECO:0007669"/>
    <property type="project" value="TreeGrafter"/>
</dbReference>
<dbReference type="PROSITE" id="PS50916">
    <property type="entry name" value="RABBD"/>
    <property type="match status" value="1"/>
</dbReference>
<dbReference type="GO" id="GO:0048788">
    <property type="term" value="C:cytoskeleton of presynaptic active zone"/>
    <property type="evidence" value="ECO:0007669"/>
    <property type="project" value="TreeGrafter"/>
</dbReference>
<evidence type="ECO:0000256" key="6">
    <source>
        <dbReference type="SAM" id="MobiDB-lite"/>
    </source>
</evidence>
<evidence type="ECO:0000256" key="2">
    <source>
        <dbReference type="ARBA" id="ARBA00022737"/>
    </source>
</evidence>
<dbReference type="InterPro" id="IPR054386">
    <property type="entry name" value="RIM_Znf"/>
</dbReference>
<keyword evidence="10" id="KW-1185">Reference proteome</keyword>
<feature type="region of interest" description="Disordered" evidence="6">
    <location>
        <begin position="1"/>
        <end position="66"/>
    </location>
</feature>
<dbReference type="Pfam" id="PF22601">
    <property type="entry name" value="RIM2a_ZnF"/>
    <property type="match status" value="1"/>
</dbReference>
<dbReference type="Gene3D" id="3.30.40.10">
    <property type="entry name" value="Zinc/RING finger domain, C3HC4 (zinc finger)"/>
    <property type="match status" value="2"/>
</dbReference>
<organism evidence="9 10">
    <name type="scientific">Anguilla anguilla</name>
    <name type="common">European freshwater eel</name>
    <name type="synonym">Muraena anguilla</name>
    <dbReference type="NCBI Taxonomy" id="7936"/>
    <lineage>
        <taxon>Eukaryota</taxon>
        <taxon>Metazoa</taxon>
        <taxon>Chordata</taxon>
        <taxon>Craniata</taxon>
        <taxon>Vertebrata</taxon>
        <taxon>Euteleostomi</taxon>
        <taxon>Actinopterygii</taxon>
        <taxon>Neopterygii</taxon>
        <taxon>Teleostei</taxon>
        <taxon>Anguilliformes</taxon>
        <taxon>Anguillidae</taxon>
        <taxon>Anguilla</taxon>
    </lineage>
</organism>
<keyword evidence="2" id="KW-0677">Repeat</keyword>
<dbReference type="AlphaFoldDB" id="A0A9D3S678"/>
<proteinExistence type="predicted"/>
<feature type="compositionally biased region" description="Basic and acidic residues" evidence="6">
    <location>
        <begin position="28"/>
        <end position="62"/>
    </location>
</feature>
<dbReference type="PROSITE" id="PS50178">
    <property type="entry name" value="ZF_FYVE"/>
    <property type="match status" value="1"/>
</dbReference>
<evidence type="ECO:0000313" key="10">
    <source>
        <dbReference type="Proteomes" id="UP001044222"/>
    </source>
</evidence>
<dbReference type="GO" id="GO:0031267">
    <property type="term" value="F:small GTPase binding"/>
    <property type="evidence" value="ECO:0007669"/>
    <property type="project" value="InterPro"/>
</dbReference>
<dbReference type="InterPro" id="IPR010911">
    <property type="entry name" value="Rab_BD"/>
</dbReference>
<dbReference type="SUPFAM" id="SSF57903">
    <property type="entry name" value="FYVE/PHD zinc finger"/>
    <property type="match status" value="1"/>
</dbReference>
<feature type="region of interest" description="Disordered" evidence="6">
    <location>
        <begin position="198"/>
        <end position="245"/>
    </location>
</feature>
<dbReference type="PANTHER" id="PTHR12157">
    <property type="entry name" value="REGULATING SYNAPTIC MEMBRANE EXOCYTOSIS PROTEIN"/>
    <property type="match status" value="1"/>
</dbReference>
<dbReference type="InterPro" id="IPR039032">
    <property type="entry name" value="Rim-like"/>
</dbReference>
<dbReference type="GO" id="GO:0044325">
    <property type="term" value="F:transmembrane transporter binding"/>
    <property type="evidence" value="ECO:0007669"/>
    <property type="project" value="TreeGrafter"/>
</dbReference>
<dbReference type="FunFam" id="3.30.40.10:FF:000567">
    <property type="entry name" value="Regulating synaptic membrane exocytosis 1"/>
    <property type="match status" value="1"/>
</dbReference>
<feature type="domain" description="FYVE-type" evidence="7">
    <location>
        <begin position="123"/>
        <end position="179"/>
    </location>
</feature>
<dbReference type="PANTHER" id="PTHR12157:SF15">
    <property type="entry name" value="REGULATING SYNAPTIC MEMBRANE EXOCYTOSIS PROTEIN 2"/>
    <property type="match status" value="1"/>
</dbReference>
<dbReference type="GO" id="GO:0042391">
    <property type="term" value="P:regulation of membrane potential"/>
    <property type="evidence" value="ECO:0007669"/>
    <property type="project" value="TreeGrafter"/>
</dbReference>
<feature type="domain" description="RabBD" evidence="8">
    <location>
        <begin position="23"/>
        <end position="191"/>
    </location>
</feature>
<dbReference type="GO" id="GO:2000300">
    <property type="term" value="P:regulation of synaptic vesicle exocytosis"/>
    <property type="evidence" value="ECO:0007669"/>
    <property type="project" value="TreeGrafter"/>
</dbReference>
<dbReference type="InterPro" id="IPR011011">
    <property type="entry name" value="Znf_FYVE_PHD"/>
</dbReference>
<keyword evidence="4" id="KW-0862">Zinc</keyword>
<accession>A0A9D3S678</accession>
<comment type="caution">
    <text evidence="9">The sequence shown here is derived from an EMBL/GenBank/DDBJ whole genome shotgun (WGS) entry which is preliminary data.</text>
</comment>
<protein>
    <recommendedName>
        <fullName evidence="11">FYVE-type domain-containing protein</fullName>
    </recommendedName>
</protein>
<keyword evidence="1" id="KW-0479">Metal-binding</keyword>
<name>A0A9D3S678_ANGAN</name>
<dbReference type="EMBL" id="JAFIRN010000001">
    <property type="protein sequence ID" value="KAG5857099.1"/>
    <property type="molecule type" value="Genomic_DNA"/>
</dbReference>
<evidence type="ECO:0000256" key="4">
    <source>
        <dbReference type="ARBA" id="ARBA00022833"/>
    </source>
</evidence>
<feature type="compositionally biased region" description="Basic and acidic residues" evidence="6">
    <location>
        <begin position="198"/>
        <end position="218"/>
    </location>
</feature>
<evidence type="ECO:0000256" key="5">
    <source>
        <dbReference type="PROSITE-ProRule" id="PRU00091"/>
    </source>
</evidence>
<dbReference type="InterPro" id="IPR013083">
    <property type="entry name" value="Znf_RING/FYVE/PHD"/>
</dbReference>
<evidence type="ECO:0008006" key="11">
    <source>
        <dbReference type="Google" id="ProtNLM"/>
    </source>
</evidence>
<dbReference type="Proteomes" id="UP001044222">
    <property type="component" value="Unassembled WGS sequence"/>
</dbReference>
<reference evidence="9" key="1">
    <citation type="submission" date="2021-01" db="EMBL/GenBank/DDBJ databases">
        <title>A chromosome-scale assembly of European eel, Anguilla anguilla.</title>
        <authorList>
            <person name="Henkel C."/>
            <person name="Jong-Raadsen S.A."/>
            <person name="Dufour S."/>
            <person name="Weltzien F.-A."/>
            <person name="Palstra A.P."/>
            <person name="Pelster B."/>
            <person name="Spaink H.P."/>
            <person name="Van Den Thillart G.E."/>
            <person name="Jansen H."/>
            <person name="Zahm M."/>
            <person name="Klopp C."/>
            <person name="Cedric C."/>
            <person name="Louis A."/>
            <person name="Berthelot C."/>
            <person name="Parey E."/>
            <person name="Roest Crollius H."/>
            <person name="Montfort J."/>
            <person name="Robinson-Rechavi M."/>
            <person name="Bucao C."/>
            <person name="Bouchez O."/>
            <person name="Gislard M."/>
            <person name="Lluch J."/>
            <person name="Milhes M."/>
            <person name="Lampietro C."/>
            <person name="Lopez Roques C."/>
            <person name="Donnadieu C."/>
            <person name="Braasch I."/>
            <person name="Desvignes T."/>
            <person name="Postlethwait J."/>
            <person name="Bobe J."/>
            <person name="Guiguen Y."/>
            <person name="Dirks R."/>
        </authorList>
    </citation>
    <scope>NUCLEOTIDE SEQUENCE</scope>
    <source>
        <strain evidence="9">Tag_6206</strain>
        <tissue evidence="9">Liver</tissue>
    </source>
</reference>
<sequence length="337" mass="37153">MSAPLGPRGGPAAPPAAAHLPEVPDLSHLTEEERKIILGVMDRQKKEDEKEQSMLKVKEEQKPQPPQWFPFSGITDLVNSVLQPQQSSQNEKQPETRLHQQFEMYKEQVKKMGDESQLTLEQKGEAPTCGICHKTKFADGCGHVCSYCQTKFCARCGGRVPLRSNKVMWVCNLCRKQQEILTNSGAWFYSDGPRQPGDCEAHHARRNEEAPREKKAKLQDPYYYPASSGDGNTPHGALRNGSGRRYSGDAPVDSFPCAGYGSRFVLGGGNLRVLCAVRGDAGPPCSLDPHAAAILSPCVSGQWAEASRGPPVRPQRSFGLRRAGSSRSYLVCHLFHR</sequence>
<evidence type="ECO:0000313" key="9">
    <source>
        <dbReference type="EMBL" id="KAG5857099.1"/>
    </source>
</evidence>
<evidence type="ECO:0000256" key="1">
    <source>
        <dbReference type="ARBA" id="ARBA00022723"/>
    </source>
</evidence>
<dbReference type="GO" id="GO:0042734">
    <property type="term" value="C:presynaptic membrane"/>
    <property type="evidence" value="ECO:0007669"/>
    <property type="project" value="TreeGrafter"/>
</dbReference>